<dbReference type="InterPro" id="IPR001441">
    <property type="entry name" value="UPP_synth-like"/>
</dbReference>
<accession>A0AAX0Q6F0</accession>
<keyword evidence="1" id="KW-0808">Transferase</keyword>
<dbReference type="SUPFAM" id="SSF64005">
    <property type="entry name" value="Undecaprenyl diphosphate synthase"/>
    <property type="match status" value="1"/>
</dbReference>
<dbReference type="Pfam" id="PF01255">
    <property type="entry name" value="Prenyltransf"/>
    <property type="match status" value="1"/>
</dbReference>
<dbReference type="Proteomes" id="UP000243820">
    <property type="component" value="Unassembled WGS sequence"/>
</dbReference>
<dbReference type="Gene3D" id="3.40.1180.10">
    <property type="entry name" value="Decaprenyl diphosphate synthase-like"/>
    <property type="match status" value="1"/>
</dbReference>
<reference evidence="2 3" key="1">
    <citation type="journal article" date="2017" name="BMC Genomics">
        <title>Genomic analysis of methanogenic archaea reveals a shift towards energy conservation.</title>
        <authorList>
            <person name="Gilmore S.P."/>
            <person name="Henske J.K."/>
            <person name="Sexton J.A."/>
            <person name="Solomon K.V."/>
            <person name="Seppala S."/>
            <person name="Yoo J.I."/>
            <person name="Huyett L.M."/>
            <person name="Pressman A."/>
            <person name="Cogan J.Z."/>
            <person name="Kivenson V."/>
            <person name="Peng X."/>
            <person name="Tan Y."/>
            <person name="Valentine D.L."/>
            <person name="O'Malley M.A."/>
        </authorList>
    </citation>
    <scope>NUCLEOTIDE SEQUENCE [LARGE SCALE GENOMIC DNA]</scope>
    <source>
        <strain evidence="2 3">XII</strain>
    </source>
</reference>
<dbReference type="RefSeq" id="WP_095642437.1">
    <property type="nucleotide sequence ID" value="NZ_LMVO01000043.1"/>
</dbReference>
<dbReference type="FunFam" id="3.40.1180.10:FF:000016">
    <property type="entry name" value="Undecaprenyl diphosphate synthase"/>
    <property type="match status" value="1"/>
</dbReference>
<gene>
    <name evidence="2" type="ORF">ASJ83_00130</name>
</gene>
<dbReference type="EMBL" id="LMVO01000043">
    <property type="protein sequence ID" value="PAV08772.1"/>
    <property type="molecule type" value="Genomic_DNA"/>
</dbReference>
<dbReference type="PANTHER" id="PTHR10291">
    <property type="entry name" value="DEHYDRODOLICHYL DIPHOSPHATE SYNTHASE FAMILY MEMBER"/>
    <property type="match status" value="1"/>
</dbReference>
<dbReference type="GO" id="GO:0016094">
    <property type="term" value="P:polyprenol biosynthetic process"/>
    <property type="evidence" value="ECO:0007669"/>
    <property type="project" value="TreeGrafter"/>
</dbReference>
<evidence type="ECO:0000313" key="3">
    <source>
        <dbReference type="Proteomes" id="UP000243820"/>
    </source>
</evidence>
<organism evidence="2 3">
    <name type="scientific">Methanocorpusculum parvum</name>
    <dbReference type="NCBI Taxonomy" id="2193"/>
    <lineage>
        <taxon>Archaea</taxon>
        <taxon>Methanobacteriati</taxon>
        <taxon>Methanobacteriota</taxon>
        <taxon>Stenosarchaea group</taxon>
        <taxon>Methanomicrobia</taxon>
        <taxon>Methanomicrobiales</taxon>
        <taxon>Methanocorpusculaceae</taxon>
        <taxon>Methanocorpusculum</taxon>
    </lineage>
</organism>
<sequence length="197" mass="22701">MIYRLYEYLITRGLTVFPREICFMLSDADILSDTGKVEEVLTWTKEFPAIQKLIFHISTNDPAKIEELIQPASLGEKTRVHVSTPGHDVTYGAGTPEILIALGKKGREEITDAIIKIAREDIDPDDITEQMIEQHLIFQVNPDFVIKTGGNHLTDFLIWQSVYSELFFTDINWGSFRKVDYLRALRDYQMRGRRFGT</sequence>
<evidence type="ECO:0000313" key="2">
    <source>
        <dbReference type="EMBL" id="PAV08772.1"/>
    </source>
</evidence>
<dbReference type="InterPro" id="IPR036424">
    <property type="entry name" value="UPP_synth-like_sf"/>
</dbReference>
<protein>
    <recommendedName>
        <fullName evidence="4">Undecaprenyl diphosphate synthase family protein</fullName>
    </recommendedName>
</protein>
<comment type="caution">
    <text evidence="2">The sequence shown here is derived from an EMBL/GenBank/DDBJ whole genome shotgun (WGS) entry which is preliminary data.</text>
</comment>
<name>A0AAX0Q6F0_9EURY</name>
<dbReference type="AlphaFoldDB" id="A0AAX0Q6F0"/>
<dbReference type="PANTHER" id="PTHR10291:SF28">
    <property type="entry name" value="UNDECAPRENYL DIPHOSPHATE SYNTHASE"/>
    <property type="match status" value="1"/>
</dbReference>
<proteinExistence type="predicted"/>
<evidence type="ECO:0000256" key="1">
    <source>
        <dbReference type="ARBA" id="ARBA00022679"/>
    </source>
</evidence>
<keyword evidence="3" id="KW-1185">Reference proteome</keyword>
<evidence type="ECO:0008006" key="4">
    <source>
        <dbReference type="Google" id="ProtNLM"/>
    </source>
</evidence>
<dbReference type="GO" id="GO:0045547">
    <property type="term" value="F:ditrans,polycis-polyprenyl diphosphate synthase [(2E,6E)-farnesyl diphosphate specific] activity"/>
    <property type="evidence" value="ECO:0007669"/>
    <property type="project" value="TreeGrafter"/>
</dbReference>